<feature type="domain" description="PKD/Chitinase" evidence="4">
    <location>
        <begin position="788"/>
        <end position="870"/>
    </location>
</feature>
<evidence type="ECO:0000256" key="2">
    <source>
        <dbReference type="SAM" id="MobiDB-lite"/>
    </source>
</evidence>
<feature type="domain" description="Dystroglycan-type cadherin-like" evidence="5">
    <location>
        <begin position="618"/>
        <end position="700"/>
    </location>
</feature>
<feature type="region of interest" description="Disordered" evidence="2">
    <location>
        <begin position="2352"/>
        <end position="2405"/>
    </location>
</feature>
<dbReference type="SUPFAM" id="SSF49313">
    <property type="entry name" value="Cadherin-like"/>
    <property type="match status" value="8"/>
</dbReference>
<dbReference type="InterPro" id="IPR026442">
    <property type="entry name" value="IPTL_CTERM"/>
</dbReference>
<dbReference type="EMBL" id="CP071796">
    <property type="protein sequence ID" value="QTD45271.1"/>
    <property type="molecule type" value="Genomic_DNA"/>
</dbReference>
<feature type="compositionally biased region" description="Basic and acidic residues" evidence="2">
    <location>
        <begin position="2077"/>
        <end position="2087"/>
    </location>
</feature>
<dbReference type="NCBIfam" id="TIGR03696">
    <property type="entry name" value="Rhs_assc_core"/>
    <property type="match status" value="1"/>
</dbReference>
<feature type="domain" description="PKD/Chitinase" evidence="4">
    <location>
        <begin position="1149"/>
        <end position="1235"/>
    </location>
</feature>
<dbReference type="SMART" id="SM00089">
    <property type="entry name" value="PKD"/>
    <property type="match status" value="5"/>
</dbReference>
<keyword evidence="3" id="KW-0472">Membrane</keyword>
<dbReference type="NCBIfam" id="TIGR01643">
    <property type="entry name" value="YD_repeat_2x"/>
    <property type="match status" value="16"/>
</dbReference>
<dbReference type="SMART" id="SM00736">
    <property type="entry name" value="CADG"/>
    <property type="match status" value="3"/>
</dbReference>
<dbReference type="Gene3D" id="3.90.930.1">
    <property type="match status" value="1"/>
</dbReference>
<dbReference type="InterPro" id="IPR006530">
    <property type="entry name" value="YD"/>
</dbReference>
<accession>A0A975H3I1</accession>
<dbReference type="KEGG" id="otd:J1M35_20020"/>
<feature type="compositionally biased region" description="Polar residues" evidence="2">
    <location>
        <begin position="2373"/>
        <end position="2405"/>
    </location>
</feature>
<evidence type="ECO:0000259" key="5">
    <source>
        <dbReference type="SMART" id="SM00736"/>
    </source>
</evidence>
<feature type="region of interest" description="Disordered" evidence="2">
    <location>
        <begin position="2066"/>
        <end position="2087"/>
    </location>
</feature>
<dbReference type="GO" id="GO:0005509">
    <property type="term" value="F:calcium ion binding"/>
    <property type="evidence" value="ECO:0007669"/>
    <property type="project" value="InterPro"/>
</dbReference>
<dbReference type="Pfam" id="PF18203">
    <property type="entry name" value="IPTL-CTERM"/>
    <property type="match status" value="1"/>
</dbReference>
<dbReference type="InterPro" id="IPR022385">
    <property type="entry name" value="Rhs_assc_core"/>
</dbReference>
<feature type="compositionally biased region" description="Gly residues" evidence="2">
    <location>
        <begin position="223"/>
        <end position="242"/>
    </location>
</feature>
<dbReference type="Gene3D" id="2.180.10.10">
    <property type="entry name" value="RHS repeat-associated core"/>
    <property type="match status" value="4"/>
</dbReference>
<keyword evidence="3" id="KW-0812">Transmembrane</keyword>
<feature type="domain" description="Dystroglycan-type cadherin-like" evidence="5">
    <location>
        <begin position="1048"/>
        <end position="1148"/>
    </location>
</feature>
<feature type="region of interest" description="Disordered" evidence="2">
    <location>
        <begin position="223"/>
        <end position="243"/>
    </location>
</feature>
<evidence type="ECO:0000256" key="1">
    <source>
        <dbReference type="ARBA" id="ARBA00022737"/>
    </source>
</evidence>
<dbReference type="Pfam" id="PF25023">
    <property type="entry name" value="TEN_YD-shell"/>
    <property type="match status" value="1"/>
</dbReference>
<reference evidence="6" key="1">
    <citation type="submission" date="2021-03" db="EMBL/GenBank/DDBJ databases">
        <title>Ottowia sp. 27C isolated from the cloaca of a Giant Asian pond turtle (Heosemys grandis).</title>
        <authorList>
            <person name="Spergser J."/>
            <person name="Busse H.-J."/>
        </authorList>
    </citation>
    <scope>NUCLEOTIDE SEQUENCE</scope>
    <source>
        <strain evidence="6">27C</strain>
    </source>
</reference>
<feature type="domain" description="PKD/Chitinase" evidence="4">
    <location>
        <begin position="970"/>
        <end position="1052"/>
    </location>
</feature>
<dbReference type="InterPro" id="IPR013783">
    <property type="entry name" value="Ig-like_fold"/>
</dbReference>
<evidence type="ECO:0008006" key="8">
    <source>
        <dbReference type="Google" id="ProtNLM"/>
    </source>
</evidence>
<keyword evidence="7" id="KW-1185">Reference proteome</keyword>
<feature type="transmembrane region" description="Helical" evidence="3">
    <location>
        <begin position="274"/>
        <end position="291"/>
    </location>
</feature>
<dbReference type="InterPro" id="IPR015919">
    <property type="entry name" value="Cadherin-like_sf"/>
</dbReference>
<organism evidence="6 7">
    <name type="scientific">Ottowia testudinis</name>
    <dbReference type="NCBI Taxonomy" id="2816950"/>
    <lineage>
        <taxon>Bacteria</taxon>
        <taxon>Pseudomonadati</taxon>
        <taxon>Pseudomonadota</taxon>
        <taxon>Betaproteobacteria</taxon>
        <taxon>Burkholderiales</taxon>
        <taxon>Comamonadaceae</taxon>
        <taxon>Ottowia</taxon>
    </lineage>
</organism>
<evidence type="ECO:0000313" key="6">
    <source>
        <dbReference type="EMBL" id="QTD45271.1"/>
    </source>
</evidence>
<keyword evidence="3" id="KW-1133">Transmembrane helix</keyword>
<dbReference type="Gene3D" id="2.60.40.10">
    <property type="entry name" value="Immunoglobulins"/>
    <property type="match status" value="9"/>
</dbReference>
<dbReference type="Proteomes" id="UP000663903">
    <property type="component" value="Chromosome"/>
</dbReference>
<feature type="domain" description="PKD/Chitinase" evidence="4">
    <location>
        <begin position="703"/>
        <end position="784"/>
    </location>
</feature>
<feature type="transmembrane region" description="Helical" evidence="3">
    <location>
        <begin position="249"/>
        <end position="267"/>
    </location>
</feature>
<dbReference type="RefSeq" id="WP_208009021.1">
    <property type="nucleotide sequence ID" value="NZ_CP071796.1"/>
</dbReference>
<proteinExistence type="predicted"/>
<dbReference type="Pfam" id="PF05345">
    <property type="entry name" value="He_PIG"/>
    <property type="match status" value="8"/>
</dbReference>
<dbReference type="InterPro" id="IPR031325">
    <property type="entry name" value="RHS_repeat"/>
</dbReference>
<feature type="domain" description="Dystroglycan-type cadherin-like" evidence="5">
    <location>
        <begin position="1150"/>
        <end position="1239"/>
    </location>
</feature>
<dbReference type="InterPro" id="IPR050708">
    <property type="entry name" value="T6SS_VgrG/RHS"/>
</dbReference>
<evidence type="ECO:0000256" key="3">
    <source>
        <dbReference type="SAM" id="Phobius"/>
    </source>
</evidence>
<evidence type="ECO:0000259" key="4">
    <source>
        <dbReference type="SMART" id="SM00089"/>
    </source>
</evidence>
<feature type="compositionally biased region" description="Polar residues" evidence="2">
    <location>
        <begin position="1899"/>
        <end position="1909"/>
    </location>
</feature>
<dbReference type="InterPro" id="IPR006644">
    <property type="entry name" value="Cadg"/>
</dbReference>
<dbReference type="Pfam" id="PF05593">
    <property type="entry name" value="RHS_repeat"/>
    <property type="match status" value="11"/>
</dbReference>
<dbReference type="GO" id="GO:0016020">
    <property type="term" value="C:membrane"/>
    <property type="evidence" value="ECO:0007669"/>
    <property type="project" value="InterPro"/>
</dbReference>
<feature type="region of interest" description="Disordered" evidence="2">
    <location>
        <begin position="2121"/>
        <end position="2173"/>
    </location>
</feature>
<feature type="region of interest" description="Disordered" evidence="2">
    <location>
        <begin position="1882"/>
        <end position="1909"/>
    </location>
</feature>
<dbReference type="InterPro" id="IPR022409">
    <property type="entry name" value="PKD/Chitinase_dom"/>
</dbReference>
<name>A0A975H3I1_9BURK</name>
<dbReference type="InterPro" id="IPR056823">
    <property type="entry name" value="TEN-like_YD-shell"/>
</dbReference>
<gene>
    <name evidence="6" type="ORF">J1M35_20020</name>
</gene>
<feature type="compositionally biased region" description="Polar residues" evidence="2">
    <location>
        <begin position="2066"/>
        <end position="2076"/>
    </location>
</feature>
<evidence type="ECO:0000313" key="7">
    <source>
        <dbReference type="Proteomes" id="UP000663903"/>
    </source>
</evidence>
<sequence length="2976" mass="317176">MWRDLARHGLLLVAALLFPFSLAVAQVTLERVTLFAEQGGVSVMHTPAGTAANALDFSALRIQASVRHVAAPDGGQTWTWRLLNASGQPLKGLRLSAFLDADIRAADNTFFNESARSLGNAADATLIEPDRWEVAEPGYWSGTLLSRAATGTLSNQVDASLGAQDDAALALSLSVPEWPADRDLTVIVTTAAQGAAGLRQIDAASGEELVFNFVARMGAAGSSGPGGAGGPGGPGGPGGAGGAVQPVPGLGHAGVLLLMLAVAGLVWRARRGSVLLGALLITLAGWLVPAHDVQAMFNNGGFERGDFSGWQEGWGLNYGLQGAAPHTGGSVRVSQGGQRLLETVGRKFDPRAPHLILPRMGEYTAKVNDEHGSNHINFLTQRATVTQADRDPIDGKLHVRFAYAAVLEDPGHGAEGQPFFHVQLKDVNTGAVLYDDFAYAGQPGRVTYTTIAGGAVWKSTPFIDVDMEVPEDSLGHTLEVRVLAADCAHGGHGGYVYVDAFGSLRIPPQTTCLTDLAARAKPGKVQLVWKDTGAERYAVYRSRQIDGPYQLLGNTTSRFSTWLDSTVQTGVTYFYNVRPLDASGKELCTSGAVVAVPPPDWAPGQALQRPPRFTSTPVLNGDLRQPYSYAAQATDPDGDTLTYSLASAPAGMRVDAASGRIEWQPAAVGEYPVTVLVRDPSQLAASQTFMVRVGDSNRPPVINNALPANVPVWRAFSHQVSATDPDGDALIYSLGSQAAGMTINASGGIHWGNPQPGRYPYTLVVADSKGARATRQGVLNVDGPPRFVTQPVISATVAQAYTYPAKAEDPSGDAVTYRLAQGPAGMSVDAGSGLVRWTPAAPGTHTVELVAEDATSNTATQRYTLTVRAVDNRAPVFTATPVTLAPHGRPYAYTASASDADGDTLTWSLVQAPQGMTIDPQSGRLDWTFAQTVQGAFPVQIRVDDRRGGTATQSYTVRVPNFGNQPPRITSTPPAQATAGKAYAYELSATDPDGDPVGFELGRVPTGATLSGKRLEWTPTASQVGEHEFNVTASDGMGHTVLQTWRITVKPAAINQPPAISSNPSTSAVAGQRWVYTVVAADPENDPLTFTLTRAPTGMTITTAGLVDWTPTATQVGDHAVQITVTDSGGLSATQDFTLKVTAPVANRPPVITSQPATRTPAGQPWQYQIAASDPDGDPITFALGQAPAGLSLSATGLAQWAPTVAHVGQHPVNITVSDGRATVLHSFTLEVTAVASNAPPRINSNPPLAATAGQPWRYSVIVSDPDGDPLTYTLTQAPAGMTVSATGVVEWTPAAAAVGTAQVVLRISDGKGHAEQSWQINVAPALQPPPPGPLSASISFSPRYIAAGASTTIGVVPAGGQPPYTVQSFTVDGVPRTLNASLQASVTASALGRHAVRAVLRDSQGATVTVDDWFAVIDPSDNDDPIAHIATPGDSSNIVVVDVTEPVDITGTATDSRFGDYQLLISPAGQEQWTRLAQGTSPVAAGGVLGRLNPQTIANGLYDIGLIVRDLAGKQASARITVAITGQQKTAPLRLTFEDMAFNVEGLPLAVTRTYDSLRRFEPLDFGHGWSVQYQDVNIQTNGVVGRQWTAVQTGGGFNRKICIRPSGSRVVAVRLPGGALEQFEARAEPECVSIIQWTSNPSANIVYRPRAGNRSGATLEALGGWLHLRIVGSDLTDYGSGEPYNPKQWKYTSRDGTEFTLDGSKGITSSIQHIKDRLGNTLQFTRDGIAHSGGWALQFTRDGQGRITQISGPGGVQRRYSYDSQGNLTAAAEPDGTQAHYRYANAALPHALTDWTDPAGRLQLKAEYDQDGRIVKQTDALGHAVTVSHDLGARKQSVKDRLGHTTTYEYDARGNVLQVTGPAGGITRYTYDAADNETSVTDPLGRKTTRTHDAFGNVTSETDPLGRTTATTYDASGNVTQLSQPGGMVHGYGYDPQGQLTRMTAPDGQASSIGHTPRGSLQSLTDPLGRASRWSYATTGGTSLLQTATAPDGAVTTYGYDAAGRTTSDSLTVRLSPSAAASPARQSMAYDANGRQTAHTDPLGHTRRSQYNAAGELIQETSPLGHTTRHSYNSRGERTRSDHPHGLADTWAYDAEGRETRHCTGAANLCTATAYDSRGNPTQVTDPAGGTTARQYDAGGQLTQETDPLGRTTRHSHDAGGRTTQTTNPLGHASRWAYTDAGQISQLTAPDGQVTRYQYDAAGRRTQTTLPGGASTRTTYDAAGQRTSDTNALGHTTRYGYDAAGRLKDVSLPSGAQTRYAWNEAGQLLAQTDARGNATHYGYDAAGRRTSRTLANGSKEQLTHDADGNLIAHTQFDGSKISYSFNAGGQSTGHQRPEGTLTIGHDASGRASRYSDSQRGPINHTLDPLGRQTQETSPFGQSTARWDAASQRTGASARFDSQPSQAIQASWDAGGRLQTLTAPEGSATQFTHDPAGRLTQIQRANGSKSSYSYNAAGHLTEIHHQGPSGQTLAKFSYTTDAQGRRTNASEEVAGQSRQLSWQYDADGKLVQESVTSAGATSASSYQYDSAGNRIQKSQTTGSAAPVVTLYSYNSLDQLTAESTSGGTTSYRYDGRGNLIEKKTPSQTFQYTWSSDNRLTEVSSGTTNIKYGYDALGRRISRTKEQGGQKQETQYILDTARPYSEIMLERTRHNNGPWQESVHVHTPDGVGLQLSQASNGQTQQLYSDAQGSTRLVTNDQGQTIEMLAFDAFGNELNANGSSGIRHRYTGEAFDQTTGLYHLRARDYDPSTGRFISMDEHPGSQRIPLTLNKYLYGNADPVNHIDPSGYMFMSMTVTMPNINMTHVANAFYATAVIVGGGVAIDYINRKFSIWDAVVAMQVRALGDYYKKKMPDEEHHTIPIYLCGGVNQKLSTIDWRSHKLLHWGLGGIWLKITIAEEMADKILPLGRRRKDEVMRFADTVPGRTIIANSIEEFYRLSEYWDKGQPTIGEVFPDEKITYMNGTNTSLPVCKRPK</sequence>
<keyword evidence="1" id="KW-0677">Repeat</keyword>
<dbReference type="PANTHER" id="PTHR32305:SF15">
    <property type="entry name" value="PROTEIN RHSA-RELATED"/>
    <property type="match status" value="1"/>
</dbReference>
<dbReference type="PANTHER" id="PTHR32305">
    <property type="match status" value="1"/>
</dbReference>
<feature type="region of interest" description="Disordered" evidence="2">
    <location>
        <begin position="2208"/>
        <end position="2236"/>
    </location>
</feature>
<protein>
    <recommendedName>
        <fullName evidence="8">RHS repeat-associated protein</fullName>
    </recommendedName>
</protein>
<feature type="domain" description="PKD/Chitinase" evidence="4">
    <location>
        <begin position="614"/>
        <end position="696"/>
    </location>
</feature>